<dbReference type="Proteomes" id="UP000623269">
    <property type="component" value="Unassembled WGS sequence"/>
</dbReference>
<keyword evidence="4" id="KW-1003">Cell membrane</keyword>
<feature type="transmembrane region" description="Helical" evidence="8">
    <location>
        <begin position="280"/>
        <end position="301"/>
    </location>
</feature>
<evidence type="ECO:0000256" key="7">
    <source>
        <dbReference type="ARBA" id="ARBA00023136"/>
    </source>
</evidence>
<dbReference type="InterPro" id="IPR038770">
    <property type="entry name" value="Na+/solute_symporter_sf"/>
</dbReference>
<name>A0A8J7H5A5_9FIRM</name>
<accession>A0A8J7H5A5</accession>
<feature type="transmembrane region" description="Helical" evidence="8">
    <location>
        <begin position="190"/>
        <end position="209"/>
    </location>
</feature>
<dbReference type="PANTHER" id="PTHR36838:SF4">
    <property type="entry name" value="AUXIN EFFLUX CARRIER FAMILY PROTEIN"/>
    <property type="match status" value="1"/>
</dbReference>
<evidence type="ECO:0000256" key="6">
    <source>
        <dbReference type="ARBA" id="ARBA00022989"/>
    </source>
</evidence>
<protein>
    <submittedName>
        <fullName evidence="9">AEC family transporter</fullName>
    </submittedName>
</protein>
<feature type="transmembrane region" description="Helical" evidence="8">
    <location>
        <begin position="221"/>
        <end position="245"/>
    </location>
</feature>
<feature type="transmembrane region" description="Helical" evidence="8">
    <location>
        <begin position="156"/>
        <end position="178"/>
    </location>
</feature>
<keyword evidence="10" id="KW-1185">Reference proteome</keyword>
<proteinExistence type="inferred from homology"/>
<dbReference type="GO" id="GO:0055085">
    <property type="term" value="P:transmembrane transport"/>
    <property type="evidence" value="ECO:0007669"/>
    <property type="project" value="InterPro"/>
</dbReference>
<evidence type="ECO:0000313" key="9">
    <source>
        <dbReference type="EMBL" id="MBH1940006.1"/>
    </source>
</evidence>
<keyword evidence="7 8" id="KW-0472">Membrane</keyword>
<evidence type="ECO:0000256" key="2">
    <source>
        <dbReference type="ARBA" id="ARBA00010145"/>
    </source>
</evidence>
<comment type="subcellular location">
    <subcellularLocation>
        <location evidence="1">Cell membrane</location>
        <topology evidence="1">Multi-pass membrane protein</topology>
    </subcellularLocation>
</comment>
<feature type="transmembrane region" description="Helical" evidence="8">
    <location>
        <begin position="251"/>
        <end position="268"/>
    </location>
</feature>
<evidence type="ECO:0000256" key="1">
    <source>
        <dbReference type="ARBA" id="ARBA00004651"/>
    </source>
</evidence>
<keyword evidence="5 8" id="KW-0812">Transmembrane</keyword>
<evidence type="ECO:0000256" key="5">
    <source>
        <dbReference type="ARBA" id="ARBA00022692"/>
    </source>
</evidence>
<keyword evidence="6 8" id="KW-1133">Transmembrane helix</keyword>
<dbReference type="Gene3D" id="1.20.1530.20">
    <property type="match status" value="1"/>
</dbReference>
<keyword evidence="3" id="KW-0813">Transport</keyword>
<dbReference type="GO" id="GO:0005886">
    <property type="term" value="C:plasma membrane"/>
    <property type="evidence" value="ECO:0007669"/>
    <property type="project" value="UniProtKB-SubCell"/>
</dbReference>
<evidence type="ECO:0000256" key="8">
    <source>
        <dbReference type="SAM" id="Phobius"/>
    </source>
</evidence>
<comment type="similarity">
    <text evidence="2">Belongs to the auxin efflux carrier (TC 2.A.69) family.</text>
</comment>
<dbReference type="EMBL" id="JAEAGR010000003">
    <property type="protein sequence ID" value="MBH1940006.1"/>
    <property type="molecule type" value="Genomic_DNA"/>
</dbReference>
<evidence type="ECO:0000313" key="10">
    <source>
        <dbReference type="Proteomes" id="UP000623269"/>
    </source>
</evidence>
<feature type="transmembrane region" description="Helical" evidence="8">
    <location>
        <begin position="61"/>
        <end position="84"/>
    </location>
</feature>
<reference evidence="9" key="1">
    <citation type="submission" date="2020-12" db="EMBL/GenBank/DDBJ databases">
        <title>M. sibirica DSM 26468T genome.</title>
        <authorList>
            <person name="Thieme N."/>
            <person name="Rettenmaier R."/>
            <person name="Zverlov V."/>
            <person name="Liebl W."/>
        </authorList>
    </citation>
    <scope>NUCLEOTIDE SEQUENCE</scope>
    <source>
        <strain evidence="9">DSM 26468</strain>
    </source>
</reference>
<evidence type="ECO:0000256" key="4">
    <source>
        <dbReference type="ARBA" id="ARBA00022475"/>
    </source>
</evidence>
<dbReference type="Pfam" id="PF03547">
    <property type="entry name" value="Mem_trans"/>
    <property type="match status" value="1"/>
</dbReference>
<feature type="transmembrane region" description="Helical" evidence="8">
    <location>
        <begin position="28"/>
        <end position="49"/>
    </location>
</feature>
<dbReference type="InterPro" id="IPR004776">
    <property type="entry name" value="Mem_transp_PIN-like"/>
</dbReference>
<dbReference type="PANTHER" id="PTHR36838">
    <property type="entry name" value="AUXIN EFFLUX CARRIER FAMILY PROTEIN"/>
    <property type="match status" value="1"/>
</dbReference>
<dbReference type="AlphaFoldDB" id="A0A8J7H5A5"/>
<organism evidence="9 10">
    <name type="scientific">Mobilitalea sibirica</name>
    <dbReference type="NCBI Taxonomy" id="1462919"/>
    <lineage>
        <taxon>Bacteria</taxon>
        <taxon>Bacillati</taxon>
        <taxon>Bacillota</taxon>
        <taxon>Clostridia</taxon>
        <taxon>Lachnospirales</taxon>
        <taxon>Lachnospiraceae</taxon>
        <taxon>Mobilitalea</taxon>
    </lineage>
</organism>
<comment type="caution">
    <text evidence="9">The sequence shown here is derived from an EMBL/GenBank/DDBJ whole genome shotgun (WGS) entry which is preliminary data.</text>
</comment>
<sequence length="307" mass="33900">MNIVLPVFLVILFGYILRKNGVITKEFIATATTIVYYYALPAKLFQNVVESDFYSLFNIKFILFTTGATVLSFILIWAFATILIKDRSKISAFVHGAYRGNYVYIGLPITQNILQTEIIPSSILIIAFVLPIYNILSVILLSYYSGQRDKLSFGNLTLSIIKNPMIVAILAALPISLLKLELPFSISKSMNYIGTLATPMALLLVGASIRFHTFTSNKKLIISSSIIKVMIQPLIFIPFAVLFGFHSQDIVTIYVMLATPTAMNAYIMTKKLGGDGEISAGIIVLTVLLSVVTIPMGAYIFKLLGII</sequence>
<gene>
    <name evidence="9" type="ORF">I5677_03730</name>
</gene>
<evidence type="ECO:0000256" key="3">
    <source>
        <dbReference type="ARBA" id="ARBA00022448"/>
    </source>
</evidence>
<feature type="transmembrane region" description="Helical" evidence="8">
    <location>
        <begin position="123"/>
        <end position="144"/>
    </location>
</feature>